<dbReference type="PANTHER" id="PTHR30572:SF18">
    <property type="entry name" value="ABC-TYPE MACROLIDE FAMILY EXPORT SYSTEM PERMEASE COMPONENT 2"/>
    <property type="match status" value="1"/>
</dbReference>
<feature type="transmembrane region" description="Helical" evidence="6">
    <location>
        <begin position="20"/>
        <end position="42"/>
    </location>
</feature>
<feature type="transmembrane region" description="Helical" evidence="6">
    <location>
        <begin position="331"/>
        <end position="358"/>
    </location>
</feature>
<dbReference type="InterPro" id="IPR025857">
    <property type="entry name" value="MacB_PCD"/>
</dbReference>
<evidence type="ECO:0000256" key="3">
    <source>
        <dbReference type="ARBA" id="ARBA00022692"/>
    </source>
</evidence>
<evidence type="ECO:0000256" key="6">
    <source>
        <dbReference type="SAM" id="Phobius"/>
    </source>
</evidence>
<keyword evidence="10" id="KW-1185">Reference proteome</keyword>
<feature type="transmembrane region" description="Helical" evidence="6">
    <location>
        <begin position="427"/>
        <end position="447"/>
    </location>
</feature>
<dbReference type="Proteomes" id="UP000198916">
    <property type="component" value="Unassembled WGS sequence"/>
</dbReference>
<evidence type="ECO:0000256" key="4">
    <source>
        <dbReference type="ARBA" id="ARBA00022989"/>
    </source>
</evidence>
<accession>A0A1H7R1D6</accession>
<evidence type="ECO:0000259" key="7">
    <source>
        <dbReference type="Pfam" id="PF02687"/>
    </source>
</evidence>
<feature type="domain" description="ABC3 transporter permease C-terminal" evidence="7">
    <location>
        <begin position="673"/>
        <end position="786"/>
    </location>
</feature>
<keyword evidence="5 6" id="KW-0472">Membrane</keyword>
<organism evidence="9 10">
    <name type="scientific">Parapedobacter koreensis</name>
    <dbReference type="NCBI Taxonomy" id="332977"/>
    <lineage>
        <taxon>Bacteria</taxon>
        <taxon>Pseudomonadati</taxon>
        <taxon>Bacteroidota</taxon>
        <taxon>Sphingobacteriia</taxon>
        <taxon>Sphingobacteriales</taxon>
        <taxon>Sphingobacteriaceae</taxon>
        <taxon>Parapedobacter</taxon>
    </lineage>
</organism>
<proteinExistence type="predicted"/>
<dbReference type="RefSeq" id="WP_090606791.1">
    <property type="nucleotide sequence ID" value="NZ_FNZR01000006.1"/>
</dbReference>
<name>A0A1H7R1D6_9SPHI</name>
<dbReference type="AlphaFoldDB" id="A0A1H7R1D6"/>
<keyword evidence="2" id="KW-1003">Cell membrane</keyword>
<dbReference type="PANTHER" id="PTHR30572">
    <property type="entry name" value="MEMBRANE COMPONENT OF TRANSPORTER-RELATED"/>
    <property type="match status" value="1"/>
</dbReference>
<feature type="transmembrane region" description="Helical" evidence="6">
    <location>
        <begin position="285"/>
        <end position="310"/>
    </location>
</feature>
<dbReference type="Pfam" id="PF12704">
    <property type="entry name" value="MacB_PCD"/>
    <property type="match status" value="2"/>
</dbReference>
<evidence type="ECO:0000256" key="5">
    <source>
        <dbReference type="ARBA" id="ARBA00023136"/>
    </source>
</evidence>
<protein>
    <submittedName>
        <fullName evidence="9">MacB-like core domain-containing protein</fullName>
    </submittedName>
</protein>
<feature type="domain" description="MacB-like periplasmic core" evidence="8">
    <location>
        <begin position="21"/>
        <end position="242"/>
    </location>
</feature>
<feature type="domain" description="MacB-like periplasmic core" evidence="8">
    <location>
        <begin position="434"/>
        <end position="637"/>
    </location>
</feature>
<sequence length="793" mass="88598">MIKNYISIAWRNLAKNRKSAFINITGLAMGMAVFMLIALWIWDGLSYNHYHKNYERIGQITQTQLWNGEFFSGVAIPLPLGEELKTNYGDHLKYVVMASWEGPHVLSNGDKQLSHNGIYMDVDGPNMLTLDILAGHINGLGDPNSIMLAESTAKAFFGDVDPLNQLLKIDQKLDVRVTAVYKDLPYNTTFKDLKFIAPWSLYLTSESWLKNAATQWGNNSFQCFAQIPDGATFDGVNAAIADAKLNKVSDEDKRFKARLILHPMDDWHLRNDWKNGKVAGGLIEYVYLFAIIGGFVLILACINFMNLSTARSERRAKEVGIRKTVGSPKRLLIAQFLSESALIANIAFVLALLLVIVALPWFNELADKRMTIPWTNGWFWGAGLVFTLLTGIVAGSYPAFYLSSFNPLNVLKGTFKAGRAASLPRKVLVVVQFTISLALIIGTLIVFRQIQYTKDRPTGYNRERLMMVQMITPDFYGKFEVLRHALKEKNLIVEMAESSSPLTSVWSNSGGFDWEGKDPDLSTDFATIWVTHEYGKTIDWHIEEGRDFSREFSTDSAALIINQAAVKFMGLKDPLGKTVQWSGMDFRIIGIVNDVVMSSPFSPVKQAVYLLNGDANWINIRLNPQLSTGACVAGIEQVFKEVIPNAPFDYKFADTEYAAKFAYEERIGQLATVFALLAIAISCLGVFGLASFVAEQRTKEIGIRKVVGASVFQLWKLLSIDFVVLVLISCLIASPATYYALNNWLQKYAYRTAVPWWIFAVAIGGALILTVLVVSFQTVRAARSNPVQSLRDE</sequence>
<gene>
    <name evidence="9" type="ORF">SAMN05421740_106206</name>
</gene>
<dbReference type="InterPro" id="IPR050250">
    <property type="entry name" value="Macrolide_Exporter_MacB"/>
</dbReference>
<dbReference type="OrthoDB" id="1451596at2"/>
<evidence type="ECO:0000256" key="1">
    <source>
        <dbReference type="ARBA" id="ARBA00004651"/>
    </source>
</evidence>
<keyword evidence="4 6" id="KW-1133">Transmembrane helix</keyword>
<dbReference type="InterPro" id="IPR003838">
    <property type="entry name" value="ABC3_permease_C"/>
</dbReference>
<dbReference type="GO" id="GO:0022857">
    <property type="term" value="F:transmembrane transporter activity"/>
    <property type="evidence" value="ECO:0007669"/>
    <property type="project" value="TreeGrafter"/>
</dbReference>
<keyword evidence="3 6" id="KW-0812">Transmembrane</keyword>
<feature type="transmembrane region" description="Helical" evidence="6">
    <location>
        <begin position="756"/>
        <end position="776"/>
    </location>
</feature>
<feature type="transmembrane region" description="Helical" evidence="6">
    <location>
        <begin position="670"/>
        <end position="693"/>
    </location>
</feature>
<comment type="subcellular location">
    <subcellularLocation>
        <location evidence="1">Cell membrane</location>
        <topology evidence="1">Multi-pass membrane protein</topology>
    </subcellularLocation>
</comment>
<feature type="transmembrane region" description="Helical" evidence="6">
    <location>
        <begin position="714"/>
        <end position="736"/>
    </location>
</feature>
<evidence type="ECO:0000259" key="8">
    <source>
        <dbReference type="Pfam" id="PF12704"/>
    </source>
</evidence>
<feature type="transmembrane region" description="Helical" evidence="6">
    <location>
        <begin position="378"/>
        <end position="402"/>
    </location>
</feature>
<evidence type="ECO:0000256" key="2">
    <source>
        <dbReference type="ARBA" id="ARBA00022475"/>
    </source>
</evidence>
<evidence type="ECO:0000313" key="10">
    <source>
        <dbReference type="Proteomes" id="UP000198916"/>
    </source>
</evidence>
<dbReference type="EMBL" id="FNZR01000006">
    <property type="protein sequence ID" value="SEL53725.1"/>
    <property type="molecule type" value="Genomic_DNA"/>
</dbReference>
<evidence type="ECO:0000313" key="9">
    <source>
        <dbReference type="EMBL" id="SEL53725.1"/>
    </source>
</evidence>
<feature type="domain" description="ABC3 transporter permease C-terminal" evidence="7">
    <location>
        <begin position="291"/>
        <end position="407"/>
    </location>
</feature>
<dbReference type="Pfam" id="PF02687">
    <property type="entry name" value="FtsX"/>
    <property type="match status" value="2"/>
</dbReference>
<reference evidence="10" key="1">
    <citation type="submission" date="2016-10" db="EMBL/GenBank/DDBJ databases">
        <authorList>
            <person name="Varghese N."/>
            <person name="Submissions S."/>
        </authorList>
    </citation>
    <scope>NUCLEOTIDE SEQUENCE [LARGE SCALE GENOMIC DNA]</scope>
    <source>
        <strain evidence="10">Jip14</strain>
    </source>
</reference>
<dbReference type="GO" id="GO:0005886">
    <property type="term" value="C:plasma membrane"/>
    <property type="evidence" value="ECO:0007669"/>
    <property type="project" value="UniProtKB-SubCell"/>
</dbReference>
<dbReference type="STRING" id="332977.SAMN05421740_106206"/>